<dbReference type="InterPro" id="IPR051061">
    <property type="entry name" value="Zinc_finger_trans_reg"/>
</dbReference>
<dbReference type="InterPro" id="IPR036236">
    <property type="entry name" value="Znf_C2H2_sf"/>
</dbReference>
<evidence type="ECO:0000256" key="6">
    <source>
        <dbReference type="SAM" id="MobiDB-lite"/>
    </source>
</evidence>
<dbReference type="GO" id="GO:0006357">
    <property type="term" value="P:regulation of transcription by RNA polymerase II"/>
    <property type="evidence" value="ECO:0007669"/>
    <property type="project" value="TreeGrafter"/>
</dbReference>
<feature type="domain" description="C2H2-type" evidence="7">
    <location>
        <begin position="27"/>
        <end position="56"/>
    </location>
</feature>
<dbReference type="EnsemblMetazoa" id="Aqu2.1.33331_001">
    <property type="protein sequence ID" value="Aqu2.1.33331_001"/>
    <property type="gene ID" value="Aqu2.1.33331"/>
</dbReference>
<evidence type="ECO:0000313" key="9">
    <source>
        <dbReference type="Proteomes" id="UP000007879"/>
    </source>
</evidence>
<keyword evidence="4" id="KW-0862">Zinc</keyword>
<dbReference type="PANTHER" id="PTHR46179">
    <property type="entry name" value="ZINC FINGER PROTEIN"/>
    <property type="match status" value="1"/>
</dbReference>
<evidence type="ECO:0000256" key="5">
    <source>
        <dbReference type="PROSITE-ProRule" id="PRU00042"/>
    </source>
</evidence>
<name>A0A1X7V055_AMPQE</name>
<keyword evidence="2" id="KW-0677">Repeat</keyword>
<feature type="domain" description="C2H2-type" evidence="7">
    <location>
        <begin position="57"/>
        <end position="86"/>
    </location>
</feature>
<dbReference type="PROSITE" id="PS00028">
    <property type="entry name" value="ZINC_FINGER_C2H2_1"/>
    <property type="match status" value="5"/>
</dbReference>
<dbReference type="STRING" id="400682.A0A1X7V055"/>
<reference evidence="9" key="1">
    <citation type="journal article" date="2010" name="Nature">
        <title>The Amphimedon queenslandica genome and the evolution of animal complexity.</title>
        <authorList>
            <person name="Srivastava M."/>
            <person name="Simakov O."/>
            <person name="Chapman J."/>
            <person name="Fahey B."/>
            <person name="Gauthier M.E."/>
            <person name="Mitros T."/>
            <person name="Richards G.S."/>
            <person name="Conaco C."/>
            <person name="Dacre M."/>
            <person name="Hellsten U."/>
            <person name="Larroux C."/>
            <person name="Putnam N.H."/>
            <person name="Stanke M."/>
            <person name="Adamska M."/>
            <person name="Darling A."/>
            <person name="Degnan S.M."/>
            <person name="Oakley T.H."/>
            <person name="Plachetzki D.C."/>
            <person name="Zhai Y."/>
            <person name="Adamski M."/>
            <person name="Calcino A."/>
            <person name="Cummins S.F."/>
            <person name="Goodstein D.M."/>
            <person name="Harris C."/>
            <person name="Jackson D.J."/>
            <person name="Leys S.P."/>
            <person name="Shu S."/>
            <person name="Woodcroft B.J."/>
            <person name="Vervoort M."/>
            <person name="Kosik K.S."/>
            <person name="Manning G."/>
            <person name="Degnan B.M."/>
            <person name="Rokhsar D.S."/>
        </authorList>
    </citation>
    <scope>NUCLEOTIDE SEQUENCE [LARGE SCALE GENOMIC DNA]</scope>
</reference>
<dbReference type="Gene3D" id="3.30.160.60">
    <property type="entry name" value="Classic Zinc Finger"/>
    <property type="match status" value="5"/>
</dbReference>
<dbReference type="SUPFAM" id="SSF57667">
    <property type="entry name" value="beta-beta-alpha zinc fingers"/>
    <property type="match status" value="3"/>
</dbReference>
<dbReference type="Pfam" id="PF00096">
    <property type="entry name" value="zf-C2H2"/>
    <property type="match status" value="4"/>
</dbReference>
<dbReference type="OrthoDB" id="6145499at2759"/>
<dbReference type="FunFam" id="3.30.160.60:FF:002343">
    <property type="entry name" value="Zinc finger protein 33A"/>
    <property type="match status" value="1"/>
</dbReference>
<dbReference type="SMART" id="SM00355">
    <property type="entry name" value="ZnF_C2H2"/>
    <property type="match status" value="5"/>
</dbReference>
<dbReference type="KEGG" id="aqu:100639731"/>
<dbReference type="InParanoid" id="A0A1X7V055"/>
<gene>
    <name evidence="8" type="primary">100639731</name>
</gene>
<dbReference type="AlphaFoldDB" id="A0A1X7V055"/>
<proteinExistence type="predicted"/>
<protein>
    <recommendedName>
        <fullName evidence="7">C2H2-type domain-containing protein</fullName>
    </recommendedName>
</protein>
<dbReference type="InterPro" id="IPR013087">
    <property type="entry name" value="Znf_C2H2_type"/>
</dbReference>
<dbReference type="FunFam" id="3.30.160.60:FF:000072">
    <property type="entry name" value="zinc finger protein 143 isoform X1"/>
    <property type="match status" value="1"/>
</dbReference>
<dbReference type="Proteomes" id="UP000007879">
    <property type="component" value="Unassembled WGS sequence"/>
</dbReference>
<keyword evidence="1" id="KW-0479">Metal-binding</keyword>
<dbReference type="FunFam" id="3.30.160.60:FF:000125">
    <property type="entry name" value="Putative zinc finger protein 143"/>
    <property type="match status" value="2"/>
</dbReference>
<dbReference type="GO" id="GO:0005634">
    <property type="term" value="C:nucleus"/>
    <property type="evidence" value="ECO:0007669"/>
    <property type="project" value="TreeGrafter"/>
</dbReference>
<evidence type="ECO:0000256" key="1">
    <source>
        <dbReference type="ARBA" id="ARBA00022723"/>
    </source>
</evidence>
<evidence type="ECO:0000256" key="2">
    <source>
        <dbReference type="ARBA" id="ARBA00022737"/>
    </source>
</evidence>
<accession>A0A1X7V055</accession>
<evidence type="ECO:0000256" key="3">
    <source>
        <dbReference type="ARBA" id="ARBA00022771"/>
    </source>
</evidence>
<sequence length="403" mass="43713">MSCSSSPSFEVVIEEEVTSSGGIPGRYECDYDGCERSYASRSNLRAHIRAHEGRYNHKCDHDGCEKAFLSSYSLKVHKRVHTGERPYNCQEKGCDKSFNTQYRLTAHKRLHTGETFDCNYDKCPKQFTTKSDLKKHERTHTGERPYQCLLDECGRSFTAPHHLRNHQLTHNNNGEGNKKKQHQSTSGASNNESSNQPLSSVPPDLSMLMNGLMSNTGTPPPNVEDTVNPVPLSSDNNAIIEGNEAISSQLLLALSAIEHLQSTGALDNIAAMLKSCSGGSSPAPSIDDTERIQLSLPNEEFATVAQPESSLPPLIESEGESGTQTLPINLDELLTVTDSNLIPGSYLSSVSLVPPSTSTRADQSVQTDATCYCGNKPDAPAVSKCCSCCKCSSGGRCCCAEET</sequence>
<feature type="compositionally biased region" description="Polar residues" evidence="6">
    <location>
        <begin position="183"/>
        <end position="199"/>
    </location>
</feature>
<feature type="region of interest" description="Disordered" evidence="6">
    <location>
        <begin position="166"/>
        <end position="223"/>
    </location>
</feature>
<feature type="domain" description="C2H2-type" evidence="7">
    <location>
        <begin position="146"/>
        <end position="175"/>
    </location>
</feature>
<dbReference type="EnsemblMetazoa" id="XM_003386160.2">
    <property type="protein sequence ID" value="XP_003386208.1"/>
    <property type="gene ID" value="LOC100639731"/>
</dbReference>
<dbReference type="eggNOG" id="KOG1721">
    <property type="taxonomic scope" value="Eukaryota"/>
</dbReference>
<evidence type="ECO:0000313" key="8">
    <source>
        <dbReference type="EnsemblMetazoa" id="Aqu2.1.33331_001"/>
    </source>
</evidence>
<feature type="domain" description="C2H2-type" evidence="7">
    <location>
        <begin position="116"/>
        <end position="145"/>
    </location>
</feature>
<evidence type="ECO:0000259" key="7">
    <source>
        <dbReference type="PROSITE" id="PS50157"/>
    </source>
</evidence>
<dbReference type="PANTHER" id="PTHR46179:SF25">
    <property type="entry name" value="METAL RESPONSE ELEMENT-BINDING TRANSCRIPTION FACTOR-1, ISOFORM C"/>
    <property type="match status" value="1"/>
</dbReference>
<dbReference type="GO" id="GO:0008270">
    <property type="term" value="F:zinc ion binding"/>
    <property type="evidence" value="ECO:0007669"/>
    <property type="project" value="UniProtKB-KW"/>
</dbReference>
<evidence type="ECO:0000256" key="4">
    <source>
        <dbReference type="ARBA" id="ARBA00022833"/>
    </source>
</evidence>
<keyword evidence="9" id="KW-1185">Reference proteome</keyword>
<feature type="domain" description="C2H2-type" evidence="7">
    <location>
        <begin position="87"/>
        <end position="116"/>
    </location>
</feature>
<organism evidence="8">
    <name type="scientific">Amphimedon queenslandica</name>
    <name type="common">Sponge</name>
    <dbReference type="NCBI Taxonomy" id="400682"/>
    <lineage>
        <taxon>Eukaryota</taxon>
        <taxon>Metazoa</taxon>
        <taxon>Porifera</taxon>
        <taxon>Demospongiae</taxon>
        <taxon>Heteroscleromorpha</taxon>
        <taxon>Haplosclerida</taxon>
        <taxon>Niphatidae</taxon>
        <taxon>Amphimedon</taxon>
    </lineage>
</organism>
<dbReference type="PROSITE" id="PS50157">
    <property type="entry name" value="ZINC_FINGER_C2H2_2"/>
    <property type="match status" value="5"/>
</dbReference>
<reference evidence="8" key="2">
    <citation type="submission" date="2017-05" db="UniProtKB">
        <authorList>
            <consortium name="EnsemblMetazoa"/>
        </authorList>
    </citation>
    <scope>IDENTIFICATION</scope>
</reference>
<keyword evidence="3 5" id="KW-0863">Zinc-finger</keyword>